<protein>
    <submittedName>
        <fullName evidence="1">Topology modulation protein</fullName>
    </submittedName>
</protein>
<dbReference type="Proteomes" id="UP000319383">
    <property type="component" value="Chromosome"/>
</dbReference>
<evidence type="ECO:0000313" key="2">
    <source>
        <dbReference type="Proteomes" id="UP000319383"/>
    </source>
</evidence>
<sequence>MQRISIIGSCGSGKTTFARKLAARLDVPHIEMDALFWLPNWQPKPIEEFRNSVTAAVADEAWVIDGNYSQGRLRDIYLARATTVVWLNYSYPVTFGRLLKRTLRRISRHETLYGNNSETARMAFCSRDSILWWMTKNYRRRRREYRKLFNDEQYAHLQRIEIRRPREAEALLEQSCLVSTEMEIEC</sequence>
<evidence type="ECO:0000313" key="1">
    <source>
        <dbReference type="EMBL" id="QDU42380.1"/>
    </source>
</evidence>
<gene>
    <name evidence="1" type="ORF">Mal52_08400</name>
</gene>
<dbReference type="Gene3D" id="3.40.50.300">
    <property type="entry name" value="P-loop containing nucleotide triphosphate hydrolases"/>
    <property type="match status" value="1"/>
</dbReference>
<name>A0A517ZIS2_9PLAN</name>
<keyword evidence="2" id="KW-1185">Reference proteome</keyword>
<dbReference type="PANTHER" id="PTHR37816:SF1">
    <property type="entry name" value="TOXIN"/>
    <property type="match status" value="1"/>
</dbReference>
<dbReference type="PANTHER" id="PTHR37816">
    <property type="entry name" value="YALI0E33011P"/>
    <property type="match status" value="1"/>
</dbReference>
<organism evidence="1 2">
    <name type="scientific">Symmachiella dynata</name>
    <dbReference type="NCBI Taxonomy" id="2527995"/>
    <lineage>
        <taxon>Bacteria</taxon>
        <taxon>Pseudomonadati</taxon>
        <taxon>Planctomycetota</taxon>
        <taxon>Planctomycetia</taxon>
        <taxon>Planctomycetales</taxon>
        <taxon>Planctomycetaceae</taxon>
        <taxon>Symmachiella</taxon>
    </lineage>
</organism>
<dbReference type="RefSeq" id="WP_197534647.1">
    <property type="nucleotide sequence ID" value="NZ_CP036276.1"/>
</dbReference>
<dbReference type="InterPro" id="IPR052922">
    <property type="entry name" value="Cytidylate_Kinase-2"/>
</dbReference>
<reference evidence="1 2" key="1">
    <citation type="submission" date="2019-02" db="EMBL/GenBank/DDBJ databases">
        <title>Deep-cultivation of Planctomycetes and their phenomic and genomic characterization uncovers novel biology.</title>
        <authorList>
            <person name="Wiegand S."/>
            <person name="Jogler M."/>
            <person name="Boedeker C."/>
            <person name="Pinto D."/>
            <person name="Vollmers J."/>
            <person name="Rivas-Marin E."/>
            <person name="Kohn T."/>
            <person name="Peeters S.H."/>
            <person name="Heuer A."/>
            <person name="Rast P."/>
            <person name="Oberbeckmann S."/>
            <person name="Bunk B."/>
            <person name="Jeske O."/>
            <person name="Meyerdierks A."/>
            <person name="Storesund J.E."/>
            <person name="Kallscheuer N."/>
            <person name="Luecker S."/>
            <person name="Lage O.M."/>
            <person name="Pohl T."/>
            <person name="Merkel B.J."/>
            <person name="Hornburger P."/>
            <person name="Mueller R.-W."/>
            <person name="Bruemmer F."/>
            <person name="Labrenz M."/>
            <person name="Spormann A.M."/>
            <person name="Op den Camp H."/>
            <person name="Overmann J."/>
            <person name="Amann R."/>
            <person name="Jetten M.S.M."/>
            <person name="Mascher T."/>
            <person name="Medema M.H."/>
            <person name="Devos D.P."/>
            <person name="Kaster A.-K."/>
            <person name="Ovreas L."/>
            <person name="Rohde M."/>
            <person name="Galperin M.Y."/>
            <person name="Jogler C."/>
        </authorList>
    </citation>
    <scope>NUCLEOTIDE SEQUENCE [LARGE SCALE GENOMIC DNA]</scope>
    <source>
        <strain evidence="1 2">Mal52</strain>
    </source>
</reference>
<dbReference type="EMBL" id="CP036276">
    <property type="protein sequence ID" value="QDU42380.1"/>
    <property type="molecule type" value="Genomic_DNA"/>
</dbReference>
<dbReference type="SUPFAM" id="SSF52540">
    <property type="entry name" value="P-loop containing nucleoside triphosphate hydrolases"/>
    <property type="match status" value="1"/>
</dbReference>
<dbReference type="KEGG" id="sdyn:Mal52_08400"/>
<dbReference type="AlphaFoldDB" id="A0A517ZIS2"/>
<accession>A0A517ZIS2</accession>
<proteinExistence type="predicted"/>
<dbReference type="InterPro" id="IPR027417">
    <property type="entry name" value="P-loop_NTPase"/>
</dbReference>